<dbReference type="InterPro" id="IPR006145">
    <property type="entry name" value="PsdUridine_synth_RsuA/RluA"/>
</dbReference>
<evidence type="ECO:0000256" key="2">
    <source>
        <dbReference type="ARBA" id="ARBA00031870"/>
    </source>
</evidence>
<dbReference type="GO" id="GO:0000455">
    <property type="term" value="P:enzyme-directed rRNA pseudouridine synthesis"/>
    <property type="evidence" value="ECO:0007669"/>
    <property type="project" value="TreeGrafter"/>
</dbReference>
<proteinExistence type="predicted"/>
<protein>
    <recommendedName>
        <fullName evidence="2">RNA pseudouridylate synthase</fullName>
    </recommendedName>
    <alternativeName>
        <fullName evidence="3">RNA-uridine isomerase</fullName>
    </alternativeName>
</protein>
<dbReference type="RefSeq" id="WP_126466070.1">
    <property type="nucleotide sequence ID" value="NZ_LR134523.1"/>
</dbReference>
<sequence length="292" mass="32414">MKSDDSINFTATKEYTRCDALCKRAGLSRGLMKRAFRSGRITRAGEPIKNFQPVKAGETIALAFADEETNTVPSPFRQRVLYEDADLLAVEKGVIPTMPCAQYPTGTLANEICGYFRTRGIRRKVRMLGRLDKETTGILVVAKNPYAYGKLASQHTESKRYIALCRGRIEKAGTIDAPIGPGDASLVREVRADGQRALTRYRPVRRGDNTLVEIALETGRCHQIRCHMAHLGHPVVGDDLYGGGAGPMRLHVYTMAFLHPRDGRRIQLFSKIPQYFFNAPAGTCDLAQKGEK</sequence>
<evidence type="ECO:0000313" key="6">
    <source>
        <dbReference type="Proteomes" id="UP000269544"/>
    </source>
</evidence>
<dbReference type="Gene3D" id="3.30.2350.10">
    <property type="entry name" value="Pseudouridine synthase"/>
    <property type="match status" value="1"/>
</dbReference>
<dbReference type="Proteomes" id="UP000269544">
    <property type="component" value="Chromosome"/>
</dbReference>
<dbReference type="SUPFAM" id="SSF55120">
    <property type="entry name" value="Pseudouridine synthase"/>
    <property type="match status" value="1"/>
</dbReference>
<dbReference type="InterPro" id="IPR020103">
    <property type="entry name" value="PsdUridine_synth_cat_dom_sf"/>
</dbReference>
<evidence type="ECO:0000259" key="4">
    <source>
        <dbReference type="Pfam" id="PF00849"/>
    </source>
</evidence>
<dbReference type="GO" id="GO:0140098">
    <property type="term" value="F:catalytic activity, acting on RNA"/>
    <property type="evidence" value="ECO:0007669"/>
    <property type="project" value="UniProtKB-ARBA"/>
</dbReference>
<keyword evidence="6" id="KW-1185">Reference proteome</keyword>
<evidence type="ECO:0000256" key="1">
    <source>
        <dbReference type="ARBA" id="ARBA00000073"/>
    </source>
</evidence>
<dbReference type="KEGG" id="piv:NCTC13079_01374"/>
<feature type="domain" description="Pseudouridine synthase RsuA/RluA-like" evidence="4">
    <location>
        <begin position="122"/>
        <end position="230"/>
    </location>
</feature>
<keyword evidence="5" id="KW-0413">Isomerase</keyword>
<dbReference type="EMBL" id="LR134523">
    <property type="protein sequence ID" value="VEJ36173.1"/>
    <property type="molecule type" value="Genomic_DNA"/>
</dbReference>
<dbReference type="Pfam" id="PF00849">
    <property type="entry name" value="PseudoU_synth_2"/>
    <property type="match status" value="1"/>
</dbReference>
<dbReference type="CDD" id="cd02869">
    <property type="entry name" value="PseudoU_synth_RluA_like"/>
    <property type="match status" value="1"/>
</dbReference>
<dbReference type="AlphaFoldDB" id="A0A3S4Z4H9"/>
<dbReference type="PANTHER" id="PTHR21600:SF35">
    <property type="entry name" value="PSEUDOURIDINE SYNTHASE"/>
    <property type="match status" value="1"/>
</dbReference>
<dbReference type="GO" id="GO:0009982">
    <property type="term" value="F:pseudouridine synthase activity"/>
    <property type="evidence" value="ECO:0007669"/>
    <property type="project" value="InterPro"/>
</dbReference>
<organism evidence="5 6">
    <name type="scientific">Aedoeadaptatus ivorii</name>
    <dbReference type="NCBI Taxonomy" id="54006"/>
    <lineage>
        <taxon>Bacteria</taxon>
        <taxon>Bacillati</taxon>
        <taxon>Bacillota</taxon>
        <taxon>Tissierellia</taxon>
        <taxon>Tissierellales</taxon>
        <taxon>Peptoniphilaceae</taxon>
        <taxon>Aedoeadaptatus</taxon>
    </lineage>
</organism>
<name>A0A3S4Z4H9_9FIRM</name>
<comment type="catalytic activity">
    <reaction evidence="1">
        <text>a uridine in RNA = a pseudouridine in RNA</text>
        <dbReference type="Rhea" id="RHEA:48348"/>
        <dbReference type="Rhea" id="RHEA-COMP:12068"/>
        <dbReference type="Rhea" id="RHEA-COMP:12069"/>
        <dbReference type="ChEBI" id="CHEBI:65314"/>
        <dbReference type="ChEBI" id="CHEBI:65315"/>
    </reaction>
</comment>
<accession>A0A3S4Z4H9</accession>
<dbReference type="PANTHER" id="PTHR21600">
    <property type="entry name" value="MITOCHONDRIAL RNA PSEUDOURIDINE SYNTHASE"/>
    <property type="match status" value="1"/>
</dbReference>
<dbReference type="OrthoDB" id="9807829at2"/>
<evidence type="ECO:0000256" key="3">
    <source>
        <dbReference type="ARBA" id="ARBA00033164"/>
    </source>
</evidence>
<reference evidence="5 6" key="1">
    <citation type="submission" date="2018-12" db="EMBL/GenBank/DDBJ databases">
        <authorList>
            <consortium name="Pathogen Informatics"/>
        </authorList>
    </citation>
    <scope>NUCLEOTIDE SEQUENCE [LARGE SCALE GENOMIC DNA]</scope>
    <source>
        <strain evidence="5 6">NCTC13079</strain>
    </source>
</reference>
<gene>
    <name evidence="5" type="primary">rluD_2</name>
    <name evidence="5" type="ORF">NCTC13079_01374</name>
</gene>
<dbReference type="GO" id="GO:0003723">
    <property type="term" value="F:RNA binding"/>
    <property type="evidence" value="ECO:0007669"/>
    <property type="project" value="InterPro"/>
</dbReference>
<evidence type="ECO:0000313" key="5">
    <source>
        <dbReference type="EMBL" id="VEJ36173.1"/>
    </source>
</evidence>
<dbReference type="InterPro" id="IPR050188">
    <property type="entry name" value="RluA_PseudoU_synthase"/>
</dbReference>